<dbReference type="AlphaFoldDB" id="A0ABC8JJD2"/>
<dbReference type="Proteomes" id="UP001642260">
    <property type="component" value="Unassembled WGS sequence"/>
</dbReference>
<reference evidence="1 2" key="1">
    <citation type="submission" date="2022-03" db="EMBL/GenBank/DDBJ databases">
        <authorList>
            <person name="Macdonald S."/>
            <person name="Ahmed S."/>
            <person name="Newling K."/>
        </authorList>
    </citation>
    <scope>NUCLEOTIDE SEQUENCE [LARGE SCALE GENOMIC DNA]</scope>
</reference>
<dbReference type="InterPro" id="IPR012340">
    <property type="entry name" value="NA-bd_OB-fold"/>
</dbReference>
<dbReference type="Gene3D" id="2.40.50.140">
    <property type="entry name" value="Nucleic acid-binding proteins"/>
    <property type="match status" value="1"/>
</dbReference>
<keyword evidence="2" id="KW-1185">Reference proteome</keyword>
<dbReference type="EMBL" id="CAKOAT010093266">
    <property type="protein sequence ID" value="CAH8320473.1"/>
    <property type="molecule type" value="Genomic_DNA"/>
</dbReference>
<organism evidence="1 2">
    <name type="scientific">Eruca vesicaria subsp. sativa</name>
    <name type="common">Garden rocket</name>
    <name type="synonym">Eruca sativa</name>
    <dbReference type="NCBI Taxonomy" id="29727"/>
    <lineage>
        <taxon>Eukaryota</taxon>
        <taxon>Viridiplantae</taxon>
        <taxon>Streptophyta</taxon>
        <taxon>Embryophyta</taxon>
        <taxon>Tracheophyta</taxon>
        <taxon>Spermatophyta</taxon>
        <taxon>Magnoliopsida</taxon>
        <taxon>eudicotyledons</taxon>
        <taxon>Gunneridae</taxon>
        <taxon>Pentapetalae</taxon>
        <taxon>rosids</taxon>
        <taxon>malvids</taxon>
        <taxon>Brassicales</taxon>
        <taxon>Brassicaceae</taxon>
        <taxon>Brassiceae</taxon>
        <taxon>Eruca</taxon>
    </lineage>
</organism>
<proteinExistence type="predicted"/>
<accession>A0ABC8JJD2</accession>
<evidence type="ECO:0000313" key="1">
    <source>
        <dbReference type="EMBL" id="CAH8320473.1"/>
    </source>
</evidence>
<protein>
    <submittedName>
        <fullName evidence="1">Uncharacterized protein</fullName>
    </submittedName>
</protein>
<comment type="caution">
    <text evidence="1">The sequence shown here is derived from an EMBL/GenBank/DDBJ whole genome shotgun (WGS) entry which is preliminary data.</text>
</comment>
<name>A0ABC8JJD2_ERUVS</name>
<evidence type="ECO:0000313" key="2">
    <source>
        <dbReference type="Proteomes" id="UP001642260"/>
    </source>
</evidence>
<sequence>MALSRVFFSDLRSGCCSPAVEVRLLRFWEARNPRRGGEMMWIDMLLVDVNATIMQATINASRVGAFRPKLTTACLLNLYKTDVSVALSLFDAEAVDFHQKLDRMLIDPKVIVATSINPKMVGGRLFLNATSGTHIYFDKETTAGETFFYRLVARDTGLPPAAPLLKGYAKVESLTIAELNSFIITAPSQCVG</sequence>
<gene>
    <name evidence="1" type="ORF">ERUC_LOCUS9024</name>
</gene>